<dbReference type="Proteomes" id="UP001156601">
    <property type="component" value="Unassembled WGS sequence"/>
</dbReference>
<dbReference type="GO" id="GO:0004534">
    <property type="term" value="F:5'-3' RNA exonuclease activity"/>
    <property type="evidence" value="ECO:0007669"/>
    <property type="project" value="TreeGrafter"/>
</dbReference>
<evidence type="ECO:0000259" key="1">
    <source>
        <dbReference type="SMART" id="SM00481"/>
    </source>
</evidence>
<gene>
    <name evidence="2" type="ORF">GCM10007852_18710</name>
</gene>
<dbReference type="EMBL" id="BSOT01000005">
    <property type="protein sequence ID" value="GLR70963.1"/>
    <property type="molecule type" value="Genomic_DNA"/>
</dbReference>
<organism evidence="2 3">
    <name type="scientific">Agaribacter marinus</name>
    <dbReference type="NCBI Taxonomy" id="1431249"/>
    <lineage>
        <taxon>Bacteria</taxon>
        <taxon>Pseudomonadati</taxon>
        <taxon>Pseudomonadota</taxon>
        <taxon>Gammaproteobacteria</taxon>
        <taxon>Alteromonadales</taxon>
        <taxon>Alteromonadaceae</taxon>
        <taxon>Agaribacter</taxon>
    </lineage>
</organism>
<dbReference type="InterPro" id="IPR003141">
    <property type="entry name" value="Pol/His_phosphatase_N"/>
</dbReference>
<dbReference type="InterPro" id="IPR052018">
    <property type="entry name" value="PHP_domain"/>
</dbReference>
<dbReference type="Pfam" id="PF02811">
    <property type="entry name" value="PHP"/>
    <property type="match status" value="1"/>
</dbReference>
<accession>A0AA37SWG5</accession>
<dbReference type="InterPro" id="IPR016195">
    <property type="entry name" value="Pol/histidinol_Pase-like"/>
</dbReference>
<dbReference type="SUPFAM" id="SSF89550">
    <property type="entry name" value="PHP domain-like"/>
    <property type="match status" value="1"/>
</dbReference>
<dbReference type="GO" id="GO:0035312">
    <property type="term" value="F:5'-3' DNA exonuclease activity"/>
    <property type="evidence" value="ECO:0007669"/>
    <property type="project" value="TreeGrafter"/>
</dbReference>
<dbReference type="Gene3D" id="3.20.20.140">
    <property type="entry name" value="Metal-dependent hydrolases"/>
    <property type="match status" value="1"/>
</dbReference>
<reference evidence="2" key="1">
    <citation type="journal article" date="2014" name="Int. J. Syst. Evol. Microbiol.">
        <title>Complete genome sequence of Corynebacterium casei LMG S-19264T (=DSM 44701T), isolated from a smear-ripened cheese.</title>
        <authorList>
            <consortium name="US DOE Joint Genome Institute (JGI-PGF)"/>
            <person name="Walter F."/>
            <person name="Albersmeier A."/>
            <person name="Kalinowski J."/>
            <person name="Ruckert C."/>
        </authorList>
    </citation>
    <scope>NUCLEOTIDE SEQUENCE</scope>
    <source>
        <strain evidence="2">NBRC 110023</strain>
    </source>
</reference>
<proteinExistence type="predicted"/>
<dbReference type="SMART" id="SM00481">
    <property type="entry name" value="POLIIIAc"/>
    <property type="match status" value="1"/>
</dbReference>
<dbReference type="InterPro" id="IPR004013">
    <property type="entry name" value="PHP_dom"/>
</dbReference>
<dbReference type="PANTHER" id="PTHR42924">
    <property type="entry name" value="EXONUCLEASE"/>
    <property type="match status" value="1"/>
</dbReference>
<keyword evidence="3" id="KW-1185">Reference proteome</keyword>
<evidence type="ECO:0000313" key="3">
    <source>
        <dbReference type="Proteomes" id="UP001156601"/>
    </source>
</evidence>
<comment type="caution">
    <text evidence="2">The sequence shown here is derived from an EMBL/GenBank/DDBJ whole genome shotgun (WGS) entry which is preliminary data.</text>
</comment>
<dbReference type="AlphaFoldDB" id="A0AA37SWG5"/>
<reference evidence="2" key="2">
    <citation type="submission" date="2023-01" db="EMBL/GenBank/DDBJ databases">
        <title>Draft genome sequence of Agaribacter marinus strain NBRC 110023.</title>
        <authorList>
            <person name="Sun Q."/>
            <person name="Mori K."/>
        </authorList>
    </citation>
    <scope>NUCLEOTIDE SEQUENCE</scope>
    <source>
        <strain evidence="2">NBRC 110023</strain>
    </source>
</reference>
<name>A0AA37SWG5_9ALTE</name>
<dbReference type="CDD" id="cd07432">
    <property type="entry name" value="PHP_HisPPase"/>
    <property type="match status" value="1"/>
</dbReference>
<sequence>MFADGLAADTTTVRLTISPEQASAIGAAVSSIIPKTATDFGFSPTAIETYTSTTLIPRWLFLNTTCYIELHQTSSNVSHCFVGDLPLPGALVSALSYGATSLLFDSEVAKTIDNILSGWTLKQGSLHLIASKPRDFKQRINKSLDSAKQVARVAISQSIPSPDKIQAYIDSLENQNFSSMSLALPIKHLSLQATVESLDSDPVEENKAFIWALAVKYAGSRFAKLAGVTPVTVEPYQLRGRRDLALHFIYSAILQQIGDNQVSFAIGELKELDDTNVGGSGFSFADLAADKAGTLFADTLTKSTKSALVSQNLLNLISDERTFMPFVHDLPEGLHQRDFEQLFRHTQSDTYLQYEHSILDRVTQLALHSTKRNKRTPTSIYSQVAPVTNGQWYAIDTHIHSKYSDGAHSIDEIAKKSIEHGCDVIAITDHGDKNLTRVLSDAWFNDVSAANRKYQQLTVIPGLEWNIPPFNGREHATVLFPNSKGTQQRLREFRNNFDHYGEINQRLLSSNDAFEWMNNQSWGASRQPVIIYNHPSRKDNNASENHFDLSNWMHQSKAVIGMSAAPGHQKKRGLYNGSYEKILRTIHGFDPVSGVIGGEWDKLLQDGKRVLSARAASDFHNTSMDYWPCEFSSTHVYAASPSQNDILNALHAGRTWAQHGKFIQALEFKITTLSDTFYAGDIAHSATLTQDETASIEIRLTLNHADWQALPTSIDELQLVVIFDDFVKPINLIPLLRSASDTSPQTRSSSSNKIFYVNLPLGNMAGANAIRLQGRSMQPELHHYQFVSNPIFIVRNTK</sequence>
<protein>
    <recommendedName>
        <fullName evidence="1">Polymerase/histidinol phosphatase N-terminal domain-containing protein</fullName>
    </recommendedName>
</protein>
<dbReference type="PANTHER" id="PTHR42924:SF3">
    <property type="entry name" value="POLYMERASE_HISTIDINOL PHOSPHATASE N-TERMINAL DOMAIN-CONTAINING PROTEIN"/>
    <property type="match status" value="1"/>
</dbReference>
<evidence type="ECO:0000313" key="2">
    <source>
        <dbReference type="EMBL" id="GLR70963.1"/>
    </source>
</evidence>
<feature type="domain" description="Polymerase/histidinol phosphatase N-terminal" evidence="1">
    <location>
        <begin position="395"/>
        <end position="469"/>
    </location>
</feature>